<keyword evidence="3 5" id="KW-1133">Transmembrane helix</keyword>
<gene>
    <name evidence="6" type="ORF">F0Q34_20410</name>
</gene>
<evidence type="ECO:0000313" key="6">
    <source>
        <dbReference type="EMBL" id="KAA2211378.1"/>
    </source>
</evidence>
<dbReference type="EMBL" id="VUKA01000031">
    <property type="protein sequence ID" value="KAA2211378.1"/>
    <property type="molecule type" value="Genomic_DNA"/>
</dbReference>
<evidence type="ECO:0000256" key="2">
    <source>
        <dbReference type="ARBA" id="ARBA00022692"/>
    </source>
</evidence>
<protein>
    <submittedName>
        <fullName evidence="6">Isoprenylcysteine carboxylmethyltransferase family protein</fullName>
    </submittedName>
</protein>
<evidence type="ECO:0000313" key="7">
    <source>
        <dbReference type="Proteomes" id="UP000322110"/>
    </source>
</evidence>
<dbReference type="Proteomes" id="UP000322110">
    <property type="component" value="Unassembled WGS sequence"/>
</dbReference>
<keyword evidence="6" id="KW-0489">Methyltransferase</keyword>
<sequence length="183" mass="20099">MWITLLVAAAFAAFGSFAWGLKYHFRVEGEMPKRMRRLSGVSTAAFLLFIGVICLRGVTPGSGLAAMVLFLGSAALFWWAVRTTRSRPPAVAHTGNIPTMIHSDGPYAYVRHPFYLAYTLAWLGTAIGGGPIQWIPAAVIIAWYYVTAREEETDFATSAVAADYAQYRARTGLILPRVLQRSP</sequence>
<dbReference type="GO" id="GO:0032259">
    <property type="term" value="P:methylation"/>
    <property type="evidence" value="ECO:0007669"/>
    <property type="project" value="UniProtKB-KW"/>
</dbReference>
<comment type="subcellular location">
    <subcellularLocation>
        <location evidence="1">Endomembrane system</location>
        <topology evidence="1">Multi-pass membrane protein</topology>
    </subcellularLocation>
</comment>
<evidence type="ECO:0000256" key="1">
    <source>
        <dbReference type="ARBA" id="ARBA00004127"/>
    </source>
</evidence>
<evidence type="ECO:0000256" key="5">
    <source>
        <dbReference type="SAM" id="Phobius"/>
    </source>
</evidence>
<comment type="caution">
    <text evidence="6">The sequence shown here is derived from an EMBL/GenBank/DDBJ whole genome shotgun (WGS) entry which is preliminary data.</text>
</comment>
<keyword evidence="4 5" id="KW-0472">Membrane</keyword>
<feature type="transmembrane region" description="Helical" evidence="5">
    <location>
        <begin position="62"/>
        <end position="81"/>
    </location>
</feature>
<reference evidence="6 7" key="1">
    <citation type="journal article" date="2015" name="Int. J. Syst. Evol. Microbiol.">
        <title>Roseomonas oryzae sp. nov., isolated from paddy rhizosphere soil.</title>
        <authorList>
            <person name="Ramaprasad E.V."/>
            <person name="Sasikala Ch."/>
            <person name="Ramana Ch.V."/>
        </authorList>
    </citation>
    <scope>NUCLEOTIDE SEQUENCE [LARGE SCALE GENOMIC DNA]</scope>
    <source>
        <strain evidence="6 7">KCTC 42542</strain>
    </source>
</reference>
<dbReference type="AlphaFoldDB" id="A0A5B2TC14"/>
<dbReference type="OrthoDB" id="9816156at2"/>
<feature type="transmembrane region" description="Helical" evidence="5">
    <location>
        <begin position="120"/>
        <end position="146"/>
    </location>
</feature>
<dbReference type="GO" id="GO:0008168">
    <property type="term" value="F:methyltransferase activity"/>
    <property type="evidence" value="ECO:0007669"/>
    <property type="project" value="UniProtKB-KW"/>
</dbReference>
<feature type="transmembrane region" description="Helical" evidence="5">
    <location>
        <begin position="37"/>
        <end position="55"/>
    </location>
</feature>
<dbReference type="InterPro" id="IPR007318">
    <property type="entry name" value="Phopholipid_MeTrfase"/>
</dbReference>
<dbReference type="Pfam" id="PF04191">
    <property type="entry name" value="PEMT"/>
    <property type="match status" value="1"/>
</dbReference>
<dbReference type="RefSeq" id="WP_149814229.1">
    <property type="nucleotide sequence ID" value="NZ_VUKA01000031.1"/>
</dbReference>
<accession>A0A5B2TC14</accession>
<organism evidence="6 7">
    <name type="scientific">Teichococcus oryzae</name>
    <dbReference type="NCBI Taxonomy" id="1608942"/>
    <lineage>
        <taxon>Bacteria</taxon>
        <taxon>Pseudomonadati</taxon>
        <taxon>Pseudomonadota</taxon>
        <taxon>Alphaproteobacteria</taxon>
        <taxon>Acetobacterales</taxon>
        <taxon>Roseomonadaceae</taxon>
        <taxon>Roseomonas</taxon>
    </lineage>
</organism>
<evidence type="ECO:0000256" key="4">
    <source>
        <dbReference type="ARBA" id="ARBA00023136"/>
    </source>
</evidence>
<name>A0A5B2TC14_9PROT</name>
<proteinExistence type="predicted"/>
<evidence type="ECO:0000256" key="3">
    <source>
        <dbReference type="ARBA" id="ARBA00022989"/>
    </source>
</evidence>
<dbReference type="Gene3D" id="1.20.120.1630">
    <property type="match status" value="1"/>
</dbReference>
<keyword evidence="6" id="KW-0808">Transferase</keyword>
<keyword evidence="7" id="KW-1185">Reference proteome</keyword>
<dbReference type="GO" id="GO:0012505">
    <property type="term" value="C:endomembrane system"/>
    <property type="evidence" value="ECO:0007669"/>
    <property type="project" value="UniProtKB-SubCell"/>
</dbReference>
<keyword evidence="2 5" id="KW-0812">Transmembrane</keyword>